<proteinExistence type="predicted"/>
<keyword evidence="3" id="KW-1185">Reference proteome</keyword>
<reference evidence="2" key="1">
    <citation type="submission" date="2023-06" db="EMBL/GenBank/DDBJ databases">
        <authorList>
            <consortium name="Lawrence Berkeley National Laboratory"/>
            <person name="Ahrendt S."/>
            <person name="Sahu N."/>
            <person name="Indic B."/>
            <person name="Wong-Bajracharya J."/>
            <person name="Merenyi Z."/>
            <person name="Ke H.-M."/>
            <person name="Monk M."/>
            <person name="Kocsube S."/>
            <person name="Drula E."/>
            <person name="Lipzen A."/>
            <person name="Balint B."/>
            <person name="Henrissat B."/>
            <person name="Andreopoulos B."/>
            <person name="Martin F.M."/>
            <person name="Harder C.B."/>
            <person name="Rigling D."/>
            <person name="Ford K.L."/>
            <person name="Foster G.D."/>
            <person name="Pangilinan J."/>
            <person name="Papanicolaou A."/>
            <person name="Barry K."/>
            <person name="LaButti K."/>
            <person name="Viragh M."/>
            <person name="Koriabine M."/>
            <person name="Yan M."/>
            <person name="Riley R."/>
            <person name="Champramary S."/>
            <person name="Plett K.L."/>
            <person name="Tsai I.J."/>
            <person name="Slot J."/>
            <person name="Sipos G."/>
            <person name="Plett J."/>
            <person name="Nagy L.G."/>
            <person name="Grigoriev I.V."/>
        </authorList>
    </citation>
    <scope>NUCLEOTIDE SEQUENCE</scope>
    <source>
        <strain evidence="2">CCBAS 213</strain>
    </source>
</reference>
<dbReference type="GeneID" id="85348862"/>
<keyword evidence="1" id="KW-0812">Transmembrane</keyword>
<keyword evidence="1" id="KW-0472">Membrane</keyword>
<protein>
    <submittedName>
        <fullName evidence="2">Uncharacterized protein</fullName>
    </submittedName>
</protein>
<accession>A0AA39MR09</accession>
<evidence type="ECO:0000313" key="3">
    <source>
        <dbReference type="Proteomes" id="UP001175211"/>
    </source>
</evidence>
<comment type="caution">
    <text evidence="2">The sequence shown here is derived from an EMBL/GenBank/DDBJ whole genome shotgun (WGS) entry which is preliminary data.</text>
</comment>
<dbReference type="Proteomes" id="UP001175211">
    <property type="component" value="Unassembled WGS sequence"/>
</dbReference>
<feature type="transmembrane region" description="Helical" evidence="1">
    <location>
        <begin position="15"/>
        <end position="40"/>
    </location>
</feature>
<keyword evidence="1" id="KW-1133">Transmembrane helix</keyword>
<dbReference type="AlphaFoldDB" id="A0AA39MR09"/>
<organism evidence="2 3">
    <name type="scientific">Armillaria tabescens</name>
    <name type="common">Ringless honey mushroom</name>
    <name type="synonym">Agaricus tabescens</name>
    <dbReference type="NCBI Taxonomy" id="1929756"/>
    <lineage>
        <taxon>Eukaryota</taxon>
        <taxon>Fungi</taxon>
        <taxon>Dikarya</taxon>
        <taxon>Basidiomycota</taxon>
        <taxon>Agaricomycotina</taxon>
        <taxon>Agaricomycetes</taxon>
        <taxon>Agaricomycetidae</taxon>
        <taxon>Agaricales</taxon>
        <taxon>Marasmiineae</taxon>
        <taxon>Physalacriaceae</taxon>
        <taxon>Desarmillaria</taxon>
    </lineage>
</organism>
<evidence type="ECO:0000256" key="1">
    <source>
        <dbReference type="SAM" id="Phobius"/>
    </source>
</evidence>
<evidence type="ECO:0000313" key="2">
    <source>
        <dbReference type="EMBL" id="KAK0443881.1"/>
    </source>
</evidence>
<feature type="transmembrane region" description="Helical" evidence="1">
    <location>
        <begin position="61"/>
        <end position="85"/>
    </location>
</feature>
<dbReference type="EMBL" id="JAUEPS010000056">
    <property type="protein sequence ID" value="KAK0443881.1"/>
    <property type="molecule type" value="Genomic_DNA"/>
</dbReference>
<sequence length="131" mass="15234">MIPIEWYTYSMFPVYFPNFVITCWLFAMSTFAIIIDYLLIPTITRIDSTPSDNSHGFGDHSLLTTTISATSLIGSMTLSISAIIVHTKCELSCWEFPWRLPYIRRLTCSRWKCRFSPHYCIAGRRTEGNRY</sequence>
<name>A0AA39MR09_ARMTA</name>
<dbReference type="RefSeq" id="XP_060324848.1">
    <property type="nucleotide sequence ID" value="XM_060465314.1"/>
</dbReference>
<gene>
    <name evidence="2" type="ORF">EV420DRAFT_1012980</name>
</gene>